<name>A0A8J3MQ32_9RICK</name>
<reference evidence="2 3" key="1">
    <citation type="journal article" date="2021" name="Microb. Ecol.">
        <title>Candidatus Mesenet longicola: Novel Endosymbionts of Brontispa longissima that Induce Cytoplasmic Incompatibility.</title>
        <authorList>
            <person name="Takano S."/>
            <person name="Gotoh Y."/>
            <person name="Hayashi T."/>
        </authorList>
    </citation>
    <scope>NUCLEOTIDE SEQUENCE [LARGE SCALE GENOMIC DNA]</scope>
    <source>
        <strain evidence="2">L5</strain>
    </source>
</reference>
<keyword evidence="1" id="KW-1133">Transmembrane helix</keyword>
<evidence type="ECO:0000313" key="2">
    <source>
        <dbReference type="EMBL" id="GHM59127.1"/>
    </source>
</evidence>
<keyword evidence="1" id="KW-0472">Membrane</keyword>
<feature type="transmembrane region" description="Helical" evidence="1">
    <location>
        <begin position="15"/>
        <end position="35"/>
    </location>
</feature>
<proteinExistence type="predicted"/>
<evidence type="ECO:0000256" key="1">
    <source>
        <dbReference type="SAM" id="Phobius"/>
    </source>
</evidence>
<organism evidence="2 3">
    <name type="scientific">Candidatus Mesenet longicola</name>
    <dbReference type="NCBI Taxonomy" id="1892558"/>
    <lineage>
        <taxon>Bacteria</taxon>
        <taxon>Pseudomonadati</taxon>
        <taxon>Pseudomonadota</taxon>
        <taxon>Alphaproteobacteria</taxon>
        <taxon>Rickettsiales</taxon>
        <taxon>Anaplasmataceae</taxon>
        <taxon>Candidatus Mesenet</taxon>
    </lineage>
</organism>
<dbReference type="Proteomes" id="UP000637906">
    <property type="component" value="Unassembled WGS sequence"/>
</dbReference>
<accession>A0A8J3MQ32</accession>
<sequence>MDGFILRSVLKERKVNLMLFWFFAIGIALVGAKLFDRTNTLAKEGPILSVVGMILLIPFFLLVLLDIVSIICVLNKKNIRIQDCIARTFVDCTVIGGAILVGISLFSKLADNTKFIIGTTGFALLVSSLLCHAAYFIKYIKDEYQTKKDYISDDTDLENMSKAILER</sequence>
<keyword evidence="3" id="KW-1185">Reference proteome</keyword>
<keyword evidence="1" id="KW-0812">Transmembrane</keyword>
<feature type="transmembrane region" description="Helical" evidence="1">
    <location>
        <begin position="115"/>
        <end position="137"/>
    </location>
</feature>
<evidence type="ECO:0000313" key="3">
    <source>
        <dbReference type="Proteomes" id="UP000637906"/>
    </source>
</evidence>
<feature type="transmembrane region" description="Helical" evidence="1">
    <location>
        <begin position="47"/>
        <end position="74"/>
    </location>
</feature>
<dbReference type="AlphaFoldDB" id="A0A8J3MQ32"/>
<dbReference type="EMBL" id="BNGU01000003">
    <property type="protein sequence ID" value="GHM59127.1"/>
    <property type="molecule type" value="Genomic_DNA"/>
</dbReference>
<protein>
    <submittedName>
        <fullName evidence="2">Uncharacterized protein</fullName>
    </submittedName>
</protein>
<feature type="transmembrane region" description="Helical" evidence="1">
    <location>
        <begin position="86"/>
        <end position="109"/>
    </location>
</feature>
<comment type="caution">
    <text evidence="2">The sequence shown here is derived from an EMBL/GenBank/DDBJ whole genome shotgun (WGS) entry which is preliminary data.</text>
</comment>
<gene>
    <name evidence="2" type="ORF">sL5_01200</name>
</gene>